<reference evidence="4 5" key="2">
    <citation type="submission" date="2017-10" db="EMBL/GenBank/DDBJ databases">
        <title>Extensive intraspecific genome diversity in a model arbuscular mycorrhizal fungus.</title>
        <authorList>
            <person name="Chen E.C.H."/>
            <person name="Morin E."/>
            <person name="Baudet D."/>
            <person name="Noel J."/>
            <person name="Ndikumana S."/>
            <person name="Charron P."/>
            <person name="St-Onge C."/>
            <person name="Giorgi J."/>
            <person name="Grigoriev I.V."/>
            <person name="Roux C."/>
            <person name="Martin F.M."/>
            <person name="Corradi N."/>
        </authorList>
    </citation>
    <scope>NUCLEOTIDE SEQUENCE [LARGE SCALE GENOMIC DNA]</scope>
    <source>
        <strain evidence="4 5">C2</strain>
    </source>
</reference>
<dbReference type="EMBL" id="LLXL01000227">
    <property type="protein sequence ID" value="PKK75673.1"/>
    <property type="molecule type" value="Genomic_DNA"/>
</dbReference>
<dbReference type="InterPro" id="IPR051481">
    <property type="entry name" value="BTB-POZ/Galectin-3-binding"/>
</dbReference>
<dbReference type="SUPFAM" id="SSF54695">
    <property type="entry name" value="POZ domain"/>
    <property type="match status" value="1"/>
</dbReference>
<accession>A0A2N1NP74</accession>
<dbReference type="Gene3D" id="3.30.710.10">
    <property type="entry name" value="Potassium Channel Kv1.1, Chain A"/>
    <property type="match status" value="1"/>
</dbReference>
<organism evidence="4 5">
    <name type="scientific">Rhizophagus irregularis</name>
    <dbReference type="NCBI Taxonomy" id="588596"/>
    <lineage>
        <taxon>Eukaryota</taxon>
        <taxon>Fungi</taxon>
        <taxon>Fungi incertae sedis</taxon>
        <taxon>Mucoromycota</taxon>
        <taxon>Glomeromycotina</taxon>
        <taxon>Glomeromycetes</taxon>
        <taxon>Glomerales</taxon>
        <taxon>Glomeraceae</taxon>
        <taxon>Rhizophagus</taxon>
    </lineage>
</organism>
<dbReference type="Pfam" id="PF07534">
    <property type="entry name" value="TLD"/>
    <property type="match status" value="1"/>
</dbReference>
<keyword evidence="1" id="KW-0472">Membrane</keyword>
<protein>
    <recommendedName>
        <fullName evidence="6">BTB domain-containing protein</fullName>
    </recommendedName>
</protein>
<feature type="transmembrane region" description="Helical" evidence="1">
    <location>
        <begin position="480"/>
        <end position="504"/>
    </location>
</feature>
<dbReference type="VEuPathDB" id="FungiDB:RhiirA1_502833"/>
<dbReference type="PROSITE" id="PS50097">
    <property type="entry name" value="BTB"/>
    <property type="match status" value="1"/>
</dbReference>
<dbReference type="PANTHER" id="PTHR24410">
    <property type="entry name" value="HL07962P-RELATED"/>
    <property type="match status" value="1"/>
</dbReference>
<dbReference type="VEuPathDB" id="FungiDB:FUN_016609"/>
<feature type="domain" description="TLDc" evidence="3">
    <location>
        <begin position="292"/>
        <end position="438"/>
    </location>
</feature>
<keyword evidence="1" id="KW-1133">Transmembrane helix</keyword>
<dbReference type="InterPro" id="IPR000210">
    <property type="entry name" value="BTB/POZ_dom"/>
</dbReference>
<evidence type="ECO:0000313" key="4">
    <source>
        <dbReference type="EMBL" id="PKK75673.1"/>
    </source>
</evidence>
<evidence type="ECO:0000259" key="3">
    <source>
        <dbReference type="PROSITE" id="PS51886"/>
    </source>
</evidence>
<dbReference type="Proteomes" id="UP000233469">
    <property type="component" value="Unassembled WGS sequence"/>
</dbReference>
<evidence type="ECO:0008006" key="6">
    <source>
        <dbReference type="Google" id="ProtNLM"/>
    </source>
</evidence>
<dbReference type="VEuPathDB" id="FungiDB:RhiirFUN_013343"/>
<dbReference type="InterPro" id="IPR011333">
    <property type="entry name" value="SKP1/BTB/POZ_sf"/>
</dbReference>
<dbReference type="VEuPathDB" id="FungiDB:RhiirA1_502835"/>
<dbReference type="PANTHER" id="PTHR24410:SF23">
    <property type="entry name" value="BTB DOMAIN-CONTAINING PROTEIN-RELATED"/>
    <property type="match status" value="1"/>
</dbReference>
<name>A0A2N1NP74_9GLOM</name>
<proteinExistence type="predicted"/>
<dbReference type="CDD" id="cd18186">
    <property type="entry name" value="BTB_POZ_ZBTB_KLHL-like"/>
    <property type="match status" value="1"/>
</dbReference>
<dbReference type="AlphaFoldDB" id="A0A2N1NP74"/>
<dbReference type="InterPro" id="IPR006571">
    <property type="entry name" value="TLDc_dom"/>
</dbReference>
<evidence type="ECO:0000256" key="1">
    <source>
        <dbReference type="SAM" id="Phobius"/>
    </source>
</evidence>
<dbReference type="PROSITE" id="PS51886">
    <property type="entry name" value="TLDC"/>
    <property type="match status" value="1"/>
</dbReference>
<dbReference type="VEuPathDB" id="FungiDB:RhiirFUN_013344"/>
<dbReference type="Pfam" id="PF00651">
    <property type="entry name" value="BTB"/>
    <property type="match status" value="1"/>
</dbReference>
<gene>
    <name evidence="4" type="ORF">RhiirC2_773344</name>
</gene>
<sequence length="521" mass="60313">MTPDELLNDFEKLLSSGNNYDVIIKAGKNENIRSFYTHSLILSSRSTYFKAALSKNWARKKYGIVVFNKPNINPKIMELILKYIYTGTIELDKQKGLDILKYLVASDEICFGNLHNYIESYIIEKQEKFLNEDPTEVLQTILHYESLTSIKNFYLQLICDNPEVLFESSTFLTIEKTILISIAKRDDLYMNEYNIWEYILEWGIAQMSKCININVYSKWTEEDFVELGEILYDFILLIRWAQIPPKLFHQKISPFKRIFSENIYDDIIGYYLDPDSPPKSLFVSQPRSPSFKIINKKHFAIITSWIDKEKEYYNIKNVPYSLELLYSATRDGFETTKFHELCDDKGPTLIVAKVKDTGRLIGGYNIKNHAMLGDSFIFSFKNQDDLSSPIIARCDDYDSIFTDYPSFINLFNLTIKDPGKESFINVDLMEDYEVFKITKLNKSVNREKIEEIHHSKNIVSKRKNLFNNMALVVDLNAGQLAALIGVINVLLPILISGIGVLAIFMSTSDKMTALEWTTLLK</sequence>
<evidence type="ECO:0000313" key="5">
    <source>
        <dbReference type="Proteomes" id="UP000233469"/>
    </source>
</evidence>
<evidence type="ECO:0000259" key="2">
    <source>
        <dbReference type="PROSITE" id="PS50097"/>
    </source>
</evidence>
<reference evidence="4 5" key="1">
    <citation type="submission" date="2016-04" db="EMBL/GenBank/DDBJ databases">
        <title>Genome analyses suggest a sexual origin of heterokaryosis in a supposedly ancient asexual fungus.</title>
        <authorList>
            <person name="Ropars J."/>
            <person name="Sedzielewska K."/>
            <person name="Noel J."/>
            <person name="Charron P."/>
            <person name="Farinelli L."/>
            <person name="Marton T."/>
            <person name="Kruger M."/>
            <person name="Pelin A."/>
            <person name="Brachmann A."/>
            <person name="Corradi N."/>
        </authorList>
    </citation>
    <scope>NUCLEOTIDE SEQUENCE [LARGE SCALE GENOMIC DNA]</scope>
    <source>
        <strain evidence="4 5">C2</strain>
    </source>
</reference>
<dbReference type="SMART" id="SM00225">
    <property type="entry name" value="BTB"/>
    <property type="match status" value="1"/>
</dbReference>
<feature type="domain" description="BTB" evidence="2">
    <location>
        <begin position="20"/>
        <end position="93"/>
    </location>
</feature>
<keyword evidence="1" id="KW-0812">Transmembrane</keyword>
<comment type="caution">
    <text evidence="4">The sequence shown here is derived from an EMBL/GenBank/DDBJ whole genome shotgun (WGS) entry which is preliminary data.</text>
</comment>